<proteinExistence type="inferred from homology"/>
<evidence type="ECO:0000256" key="4">
    <source>
        <dbReference type="ARBA" id="ARBA00012955"/>
    </source>
</evidence>
<evidence type="ECO:0000256" key="7">
    <source>
        <dbReference type="ARBA" id="ARBA00022679"/>
    </source>
</evidence>
<comment type="similarity">
    <text evidence="3 12">Belongs to the archaeal adenylate kinase family.</text>
</comment>
<dbReference type="EMBL" id="CP113361">
    <property type="protein sequence ID" value="WAI01873.1"/>
    <property type="molecule type" value="Genomic_DNA"/>
</dbReference>
<accession>A0A9X9S5L2</accession>
<dbReference type="GO" id="GO:0005737">
    <property type="term" value="C:cytoplasm"/>
    <property type="evidence" value="ECO:0007669"/>
    <property type="project" value="UniProtKB-SubCell"/>
</dbReference>
<dbReference type="NCBIfam" id="NF003122">
    <property type="entry name" value="PRK04040.1"/>
    <property type="match status" value="1"/>
</dbReference>
<dbReference type="AlphaFoldDB" id="A0A9X9S5L2"/>
<evidence type="ECO:0000256" key="2">
    <source>
        <dbReference type="ARBA" id="ARBA00004496"/>
    </source>
</evidence>
<evidence type="ECO:0000256" key="12">
    <source>
        <dbReference type="HAMAP-Rule" id="MF_00234"/>
    </source>
</evidence>
<evidence type="ECO:0000256" key="3">
    <source>
        <dbReference type="ARBA" id="ARBA00007088"/>
    </source>
</evidence>
<dbReference type="Gene3D" id="3.40.50.300">
    <property type="entry name" value="P-loop containing nucleotide triphosphate hydrolases"/>
    <property type="match status" value="1"/>
</dbReference>
<dbReference type="SUPFAM" id="SSF52540">
    <property type="entry name" value="P-loop containing nucleoside triphosphate hydrolases"/>
    <property type="match status" value="1"/>
</dbReference>
<evidence type="ECO:0000256" key="6">
    <source>
        <dbReference type="ARBA" id="ARBA00022490"/>
    </source>
</evidence>
<dbReference type="GeneID" id="76834054"/>
<comment type="catalytic activity">
    <reaction evidence="1 12">
        <text>AMP + ATP = 2 ADP</text>
        <dbReference type="Rhea" id="RHEA:12973"/>
        <dbReference type="ChEBI" id="CHEBI:30616"/>
        <dbReference type="ChEBI" id="CHEBI:456215"/>
        <dbReference type="ChEBI" id="CHEBI:456216"/>
        <dbReference type="EC" id="2.7.4.3"/>
    </reaction>
</comment>
<dbReference type="InterPro" id="IPR023477">
    <property type="entry name" value="Adenylate_kinase_AdkA"/>
</dbReference>
<keyword evidence="6 12" id="KW-0963">Cytoplasm</keyword>
<keyword evidence="14" id="KW-1185">Reference proteome</keyword>
<gene>
    <name evidence="12" type="primary">adkA</name>
    <name evidence="13" type="ORF">OU421_03090</name>
</gene>
<dbReference type="HAMAP" id="MF_00234">
    <property type="entry name" value="Adenylate_kinase_AdkA"/>
    <property type="match status" value="1"/>
</dbReference>
<name>A0A9X9S5L2_METOG</name>
<evidence type="ECO:0000256" key="10">
    <source>
        <dbReference type="ARBA" id="ARBA00022840"/>
    </source>
</evidence>
<keyword evidence="8 12" id="KW-0547">Nucleotide-binding</keyword>
<feature type="binding site" evidence="12">
    <location>
        <begin position="9"/>
        <end position="17"/>
    </location>
    <ligand>
        <name>ATP</name>
        <dbReference type="ChEBI" id="CHEBI:30616"/>
    </ligand>
</feature>
<evidence type="ECO:0000256" key="8">
    <source>
        <dbReference type="ARBA" id="ARBA00022741"/>
    </source>
</evidence>
<evidence type="ECO:0000256" key="9">
    <source>
        <dbReference type="ARBA" id="ARBA00022777"/>
    </source>
</evidence>
<reference evidence="13" key="1">
    <citation type="submission" date="2022-11" db="EMBL/GenBank/DDBJ databases">
        <title>Complete genome sequence of Methanogenium organophilum DSM 3596.</title>
        <authorList>
            <person name="Chen S.-C."/>
            <person name="Lai S.-J."/>
            <person name="You Y.-T."/>
        </authorList>
    </citation>
    <scope>NUCLEOTIDE SEQUENCE</scope>
    <source>
        <strain evidence="13">DSM 3596</strain>
    </source>
</reference>
<keyword evidence="10 12" id="KW-0067">ATP-binding</keyword>
<comment type="subcellular location">
    <subcellularLocation>
        <location evidence="2 12">Cytoplasm</location>
    </subcellularLocation>
</comment>
<keyword evidence="7 12" id="KW-0808">Transferase</keyword>
<evidence type="ECO:0000256" key="11">
    <source>
        <dbReference type="ARBA" id="ARBA00033336"/>
    </source>
</evidence>
<evidence type="ECO:0000313" key="14">
    <source>
        <dbReference type="Proteomes" id="UP001163096"/>
    </source>
</evidence>
<protein>
    <recommendedName>
        <fullName evidence="5 12">Adenylate kinase</fullName>
        <shortName evidence="12">AK</shortName>
        <ecNumber evidence="4 12">2.7.4.3</ecNumber>
    </recommendedName>
    <alternativeName>
        <fullName evidence="11 12">ATP-AMP transphosphorylase</fullName>
    </alternativeName>
</protein>
<sequence>MGKKVVITGVPGVGKTTVINQAISELSAEGVEYQDINFGSCMFEVASGQGLVKDRDEMRKLEQAKQRELQRNAAQFIAKTEGNVIIDTHCTVKTPKGYLAGLPEWVLKELMPDTFILVETDEDQILMRRMSDETRVRDAEGYRALCEHQQFNRAMAASYAMLTGCTVKIVVNADNLLDKSVEELKEILR</sequence>
<dbReference type="GO" id="GO:0005524">
    <property type="term" value="F:ATP binding"/>
    <property type="evidence" value="ECO:0007669"/>
    <property type="project" value="UniProtKB-UniRule"/>
</dbReference>
<dbReference type="Pfam" id="PF13207">
    <property type="entry name" value="AAA_17"/>
    <property type="match status" value="1"/>
</dbReference>
<evidence type="ECO:0000256" key="5">
    <source>
        <dbReference type="ARBA" id="ARBA00019926"/>
    </source>
</evidence>
<organism evidence="13 14">
    <name type="scientific">Methanogenium organophilum</name>
    <dbReference type="NCBI Taxonomy" id="2199"/>
    <lineage>
        <taxon>Archaea</taxon>
        <taxon>Methanobacteriati</taxon>
        <taxon>Methanobacteriota</taxon>
        <taxon>Stenosarchaea group</taxon>
        <taxon>Methanomicrobia</taxon>
        <taxon>Methanomicrobiales</taxon>
        <taxon>Methanomicrobiaceae</taxon>
        <taxon>Methanogenium</taxon>
    </lineage>
</organism>
<dbReference type="Proteomes" id="UP001163096">
    <property type="component" value="Chromosome"/>
</dbReference>
<dbReference type="InterPro" id="IPR027417">
    <property type="entry name" value="P-loop_NTPase"/>
</dbReference>
<dbReference type="GO" id="GO:0004017">
    <property type="term" value="F:AMP kinase activity"/>
    <property type="evidence" value="ECO:0007669"/>
    <property type="project" value="UniProtKB-UniRule"/>
</dbReference>
<keyword evidence="9 12" id="KW-0418">Kinase</keyword>
<evidence type="ECO:0000313" key="13">
    <source>
        <dbReference type="EMBL" id="WAI01873.1"/>
    </source>
</evidence>
<dbReference type="KEGG" id="mou:OU421_03090"/>
<dbReference type="RefSeq" id="WP_268187151.1">
    <property type="nucleotide sequence ID" value="NZ_CP113361.1"/>
</dbReference>
<evidence type="ECO:0000256" key="1">
    <source>
        <dbReference type="ARBA" id="ARBA00000582"/>
    </source>
</evidence>
<dbReference type="EC" id="2.7.4.3" evidence="4 12"/>